<proteinExistence type="inferred from homology"/>
<dbReference type="InterPro" id="IPR028081">
    <property type="entry name" value="Leu-bd"/>
</dbReference>
<comment type="subcellular location">
    <subcellularLocation>
        <location evidence="1">Cell envelope</location>
    </subcellularLocation>
</comment>
<name>A0A484HJG5_9BACT</name>
<evidence type="ECO:0000259" key="6">
    <source>
        <dbReference type="Pfam" id="PF00496"/>
    </source>
</evidence>
<organism evidence="8">
    <name type="scientific">uncultured Desulfobacteraceae bacterium</name>
    <dbReference type="NCBI Taxonomy" id="218296"/>
    <lineage>
        <taxon>Bacteria</taxon>
        <taxon>Pseudomonadati</taxon>
        <taxon>Thermodesulfobacteriota</taxon>
        <taxon>Desulfobacteria</taxon>
        <taxon>Desulfobacterales</taxon>
        <taxon>Desulfobacteraceae</taxon>
        <taxon>environmental samples</taxon>
    </lineage>
</organism>
<dbReference type="GO" id="GO:1904680">
    <property type="term" value="F:peptide transmembrane transporter activity"/>
    <property type="evidence" value="ECO:0007669"/>
    <property type="project" value="TreeGrafter"/>
</dbReference>
<dbReference type="Gene3D" id="3.90.76.10">
    <property type="entry name" value="Dipeptide-binding Protein, Domain 1"/>
    <property type="match status" value="1"/>
</dbReference>
<evidence type="ECO:0000313" key="8">
    <source>
        <dbReference type="EMBL" id="VEN75411.1"/>
    </source>
</evidence>
<evidence type="ECO:0000256" key="2">
    <source>
        <dbReference type="ARBA" id="ARBA00005695"/>
    </source>
</evidence>
<dbReference type="CDD" id="cd08504">
    <property type="entry name" value="PBP2_OppA"/>
    <property type="match status" value="1"/>
</dbReference>
<protein>
    <submittedName>
        <fullName evidence="8">Uncharacterized protein</fullName>
    </submittedName>
</protein>
<accession>A0A484HJG5</accession>
<dbReference type="GO" id="GO:0030313">
    <property type="term" value="C:cell envelope"/>
    <property type="evidence" value="ECO:0007669"/>
    <property type="project" value="UniProtKB-SubCell"/>
</dbReference>
<dbReference type="InterPro" id="IPR028082">
    <property type="entry name" value="Peripla_BP_I"/>
</dbReference>
<dbReference type="SUPFAM" id="SSF53850">
    <property type="entry name" value="Periplasmic binding protein-like II"/>
    <property type="match status" value="1"/>
</dbReference>
<dbReference type="InterPro" id="IPR039424">
    <property type="entry name" value="SBP_5"/>
</dbReference>
<evidence type="ECO:0000256" key="5">
    <source>
        <dbReference type="ARBA" id="ARBA00022729"/>
    </source>
</evidence>
<feature type="domain" description="Solute-binding protein family 5" evidence="6">
    <location>
        <begin position="449"/>
        <end position="833"/>
    </location>
</feature>
<evidence type="ECO:0000256" key="1">
    <source>
        <dbReference type="ARBA" id="ARBA00004196"/>
    </source>
</evidence>
<dbReference type="AlphaFoldDB" id="A0A484HJG5"/>
<dbReference type="Pfam" id="PF13458">
    <property type="entry name" value="Peripla_BP_6"/>
    <property type="match status" value="1"/>
</dbReference>
<feature type="domain" description="Leucine-binding protein" evidence="7">
    <location>
        <begin position="51"/>
        <end position="369"/>
    </location>
</feature>
<dbReference type="Gene3D" id="3.10.105.10">
    <property type="entry name" value="Dipeptide-binding Protein, Domain 3"/>
    <property type="match status" value="1"/>
</dbReference>
<evidence type="ECO:0000259" key="7">
    <source>
        <dbReference type="Pfam" id="PF13458"/>
    </source>
</evidence>
<dbReference type="Gene3D" id="3.40.50.2300">
    <property type="match status" value="2"/>
</dbReference>
<gene>
    <name evidence="8" type="ORF">EPICR_90006</name>
</gene>
<dbReference type="CDD" id="cd06344">
    <property type="entry name" value="PBP1_ABC_HAAT-like"/>
    <property type="match status" value="1"/>
</dbReference>
<dbReference type="PANTHER" id="PTHR30290:SF10">
    <property type="entry name" value="PERIPLASMIC OLIGOPEPTIDE-BINDING PROTEIN-RELATED"/>
    <property type="match status" value="1"/>
</dbReference>
<dbReference type="InterPro" id="IPR000914">
    <property type="entry name" value="SBP_5_dom"/>
</dbReference>
<comment type="similarity">
    <text evidence="2">Belongs to the bacterial solute-binding protein 5 family.</text>
</comment>
<evidence type="ECO:0000256" key="3">
    <source>
        <dbReference type="ARBA" id="ARBA00010062"/>
    </source>
</evidence>
<dbReference type="PROSITE" id="PS51257">
    <property type="entry name" value="PROKAR_LIPOPROTEIN"/>
    <property type="match status" value="1"/>
</dbReference>
<dbReference type="SUPFAM" id="SSF53822">
    <property type="entry name" value="Periplasmic binding protein-like I"/>
    <property type="match status" value="1"/>
</dbReference>
<dbReference type="Pfam" id="PF00496">
    <property type="entry name" value="SBP_bac_5"/>
    <property type="match status" value="1"/>
</dbReference>
<sequence>MPFSGRMRKLCLVLALFFFSFFLSWVSCDSYQALSDERAEKARDPNGDIVIGVVDSSTSPTLFVQGVRLAVHTLNDRGGILGRPVKALFYDDENSLEKGREIARKLAQNSEVVAVVGHRSSDVAVPVSVTYEKTGLLFMSHGAAAPELTQYNGAFTFRNIPSDEAAGRELAAFAKRGGYEKIAIVFDRDSPANRLTEIFHKAADDVGIDIVAEKSYSSWETDFRAMIADIMKAHTFDCVFLGGIFPAAGLIIRQMREMGLDAPVLGSDSLDSSQLWETAGKAADGTIVFTVFDPSLSETPTRNFVRAFKARYGIPPDTWAAQGYDAVQSVAAGIEKSGSAEPRVAANAIRFSGDRNGVVGPYHRDWDGGISGKTFFFKKVENGEFKFLERDLNRKINFFDVSEETTLRLPIQSDFTVIDPGLARDRGSVEIIEQLFVPLVGLDPATNETIPELARDWTVSPDGKIFTFRMRPDALWSDGKPLTAHDVQWTLRRNIDPKTGAPYPHSLYVLKNARAIQKGWISDVSKIGVRAIDDLTVEFSLEKATPHFPAMLSLPPYRPLPRQAVETHKGRWTDPGHIQVSGPYQLTARKKGQVTILRKNRKYYDADSVLIPGIRYYVTPEGSVGLSMYQDDQLDVMGGDYLPVPVDALSRIRASRDLAGQYSRTSGMGVYAYAFNVKKTPVDRPLVRKAIAACVDRDLLINLAAKGGHAPARMFTPPGLLSKEAAGKTPCAEFNPVNGKKWLARAGYPGGKGFPELTLFHGASEPDAKIARALQASLKHYLNIRVRLVERPWGDDAKPTLSKDVPHLFQLEWRADYPRPQAALEECFDPVNSFNPSGWVHPGFADLLERAGEASDQRDMDGILIEAETILCRKECVAVPIYFETAHHLVNPRVEGWRPSLMGGQRIRDWSLKK</sequence>
<reference evidence="8" key="1">
    <citation type="submission" date="2019-01" db="EMBL/GenBank/DDBJ databases">
        <authorList>
            <consortium name="Genoscope - CEA"/>
            <person name="William W."/>
        </authorList>
    </citation>
    <scope>NUCLEOTIDE SEQUENCE</scope>
    <source>
        <strain evidence="8">CR-1</strain>
    </source>
</reference>
<keyword evidence="5" id="KW-0732">Signal</keyword>
<dbReference type="GO" id="GO:0015833">
    <property type="term" value="P:peptide transport"/>
    <property type="evidence" value="ECO:0007669"/>
    <property type="project" value="TreeGrafter"/>
</dbReference>
<comment type="similarity">
    <text evidence="3">Belongs to the leucine-binding protein family.</text>
</comment>
<dbReference type="Gene3D" id="3.40.190.10">
    <property type="entry name" value="Periplasmic binding protein-like II"/>
    <property type="match status" value="1"/>
</dbReference>
<evidence type="ECO:0000256" key="4">
    <source>
        <dbReference type="ARBA" id="ARBA00022448"/>
    </source>
</evidence>
<dbReference type="EMBL" id="CAACVI010000052">
    <property type="protein sequence ID" value="VEN75411.1"/>
    <property type="molecule type" value="Genomic_DNA"/>
</dbReference>
<dbReference type="PANTHER" id="PTHR30290">
    <property type="entry name" value="PERIPLASMIC BINDING COMPONENT OF ABC TRANSPORTER"/>
    <property type="match status" value="1"/>
</dbReference>
<keyword evidence="4" id="KW-0813">Transport</keyword>